<dbReference type="OrthoDB" id="10309059at2759"/>
<proteinExistence type="predicted"/>
<organism evidence="2 3">
    <name type="scientific">Perkinsus olseni</name>
    <name type="common">Perkinsus atlanticus</name>
    <dbReference type="NCBI Taxonomy" id="32597"/>
    <lineage>
        <taxon>Eukaryota</taxon>
        <taxon>Sar</taxon>
        <taxon>Alveolata</taxon>
        <taxon>Perkinsozoa</taxon>
        <taxon>Perkinsea</taxon>
        <taxon>Perkinsida</taxon>
        <taxon>Perkinsidae</taxon>
        <taxon>Perkinsus</taxon>
    </lineage>
</organism>
<comment type="caution">
    <text evidence="2">The sequence shown here is derived from an EMBL/GenBank/DDBJ whole genome shotgun (WGS) entry which is preliminary data.</text>
</comment>
<dbReference type="EMBL" id="JABANP010000152">
    <property type="protein sequence ID" value="KAF4688410.1"/>
    <property type="molecule type" value="Genomic_DNA"/>
</dbReference>
<evidence type="ECO:0000313" key="2">
    <source>
        <dbReference type="EMBL" id="KAF4688410.1"/>
    </source>
</evidence>
<reference evidence="2 3" key="1">
    <citation type="submission" date="2020-04" db="EMBL/GenBank/DDBJ databases">
        <title>Perkinsus olseni comparative genomics.</title>
        <authorList>
            <person name="Bogema D.R."/>
        </authorList>
    </citation>
    <scope>NUCLEOTIDE SEQUENCE [LARGE SCALE GENOMIC DNA]</scope>
    <source>
        <strain evidence="2">00978-12</strain>
    </source>
</reference>
<feature type="region of interest" description="Disordered" evidence="1">
    <location>
        <begin position="86"/>
        <end position="109"/>
    </location>
</feature>
<protein>
    <submittedName>
        <fullName evidence="2">Uncharacterized protein</fullName>
    </submittedName>
</protein>
<feature type="region of interest" description="Disordered" evidence="1">
    <location>
        <begin position="16"/>
        <end position="53"/>
    </location>
</feature>
<accession>A0A7J6NY32</accession>
<dbReference type="AlphaFoldDB" id="A0A7J6NY32"/>
<gene>
    <name evidence="2" type="ORF">FOZ60_002810</name>
</gene>
<feature type="compositionally biased region" description="Basic and acidic residues" evidence="1">
    <location>
        <begin position="37"/>
        <end position="50"/>
    </location>
</feature>
<name>A0A7J6NY32_PEROL</name>
<dbReference type="Proteomes" id="UP000541610">
    <property type="component" value="Unassembled WGS sequence"/>
</dbReference>
<sequence length="554" mass="61466">MPVALARLMLAHEGSALTPDTPRENARHSWDGLGSSLDRRRSREASDGDRPLMGCFTARGEPKNRDTTVVNGFWSARSALTRCIGPLHRTAPDPGDVQTKLPENSRKRNAREALAHELQSRESSKEVSFDYEKQSNPDDNYLIQLLRPMNVEKVKATMPRALIDSVMAHQENLLARARSLKQQQQPGSAQGQLSLNGVPTSYQTILRNLFTAYVNRVAEGGGTAIKGMRMCTWLRLCRDCGIWSVKKESTENRRQYTSLQLQDTYLRHCEETGPSSVTLHLNGFATALISLLPDLRGLADTYIGLTMAACDSVDVPISLDQYENSATALPSATANSPVTQQFSKAQSKTCGSPPPVNSAPGIADRQVGRSNPTGSSFHRGPLGHLIHEELCEPRVQLLLCEFLGPLEKIFAKYACGGQRSSQDKHGMQIDISGWTRFAEDYQIISPRGRGLTSRWVTEEAFAKARCRREDKKVLRDGFIEAILTVLFWHLHLSVCSIQSDAPAIEKAFFALAYLRLDISDCGDSLTSRNTSVDELDQLLLREPSQVPLAHILRR</sequence>
<feature type="compositionally biased region" description="Basic and acidic residues" evidence="1">
    <location>
        <begin position="21"/>
        <end position="30"/>
    </location>
</feature>
<evidence type="ECO:0000256" key="1">
    <source>
        <dbReference type="SAM" id="MobiDB-lite"/>
    </source>
</evidence>
<evidence type="ECO:0000313" key="3">
    <source>
        <dbReference type="Proteomes" id="UP000541610"/>
    </source>
</evidence>